<dbReference type="STRING" id="196109.A0A136JDD5"/>
<sequence length="1029" mass="116714">MSDSPGVGPHVSAPEGYQWVLAPQRPTYPRQDELPPFADHSIKKEFEYDRLSSMRKRIRLLRLFSGQRDSDPTCELFEAEIMPALGEVHKVVNGQTTGEIIEYEALSWSWGTDPPDSRILIRLPDGKTKMKAAPALVWALKYLMRSDQDRILWVDAICIDQSSVDEKNHQVQMMSQIYSYAARVCVWLGRESTYSQTAIRFIKEDILKLHQFDELCSNKANAEKWQSLLRLMQRPWFFRRWVVQEIALAKDAEIYCGPDRLAWKDFSVAVELFVEVESATHRLSEVMQKDPRFYHVPGWFEYVSFLGASLLVEATGMVFRTYDKPSGGTLDPIALRRPLLSLEYLVSKLSIFRASEPRDAIYALLAIANDGYPAANATRETESLALIADTLSDYGDQKPFPVNYGHPYNDVCQDFIQFCVDRSTDRSRALDILCRPWAPEPRTNTSIYEVKKKRSADMVARIEKEKDVHNRLLEENPSRRIKWELMEKYFPPPTRAAEAVPALPSWIPKDSGAPYEMFQQPGIHNITKLGRKNADPLVAPPTRTRNYDAAQGISIHSDDFRFRKRRQQGVHSMFVRGFVLTEIEHTTDASQSGNIPEEWFKVAGWTPTSSAAGSDAATEPPEAFWRTLVADRGKDGRNPPYYYSRACKESVKKGGYVSGAVNTADLINNERNSIVAQFCRRVQAVIWNRQLVKTKLGNLGIARKDVAKGDLVCILYGCSVPVVLRKHVKAGHKKQNEEEEDEKFPLLEKYAQEKYIRRFIRNSKLRRKWELRPNVVSEKDIAAGWRFGKEEVREDIRRWRERRAKMLDKDHHELPCRRREDGPDRLASHSAKQKDKPELSCVEHRPEYYEFLGECYIHGMMDGEAVRQKTEQNKERRTDPREPALVGLVRSVTSLSPPQRAQLPRRATNGDVAAPSRHAQSGSSHEVGADATSQFASTDTKREQPPVPPRLSSGRITPVVAASSPATPTTSNSQGHGQRAAAAGRSQSPGNPAGATLAGSDEKDSKALEEEDTTTNGVPRLHDLVFELR</sequence>
<dbReference type="InterPro" id="IPR052895">
    <property type="entry name" value="HetReg/Transcr_Mod"/>
</dbReference>
<feature type="domain" description="Heterokaryon incompatibility" evidence="2">
    <location>
        <begin position="103"/>
        <end position="245"/>
    </location>
</feature>
<dbReference type="InterPro" id="IPR010730">
    <property type="entry name" value="HET"/>
</dbReference>
<dbReference type="PANTHER" id="PTHR24148:SF64">
    <property type="entry name" value="HETEROKARYON INCOMPATIBILITY DOMAIN-CONTAINING PROTEIN"/>
    <property type="match status" value="1"/>
</dbReference>
<evidence type="ECO:0000313" key="3">
    <source>
        <dbReference type="EMBL" id="KXJ95160.1"/>
    </source>
</evidence>
<dbReference type="Proteomes" id="UP000070501">
    <property type="component" value="Unassembled WGS sequence"/>
</dbReference>
<proteinExistence type="predicted"/>
<feature type="compositionally biased region" description="Basic and acidic residues" evidence="1">
    <location>
        <begin position="1020"/>
        <end position="1029"/>
    </location>
</feature>
<feature type="compositionally biased region" description="Basic and acidic residues" evidence="1">
    <location>
        <begin position="867"/>
        <end position="882"/>
    </location>
</feature>
<keyword evidence="4" id="KW-1185">Reference proteome</keyword>
<dbReference type="Pfam" id="PF06985">
    <property type="entry name" value="HET"/>
    <property type="match status" value="1"/>
</dbReference>
<reference evidence="4" key="1">
    <citation type="submission" date="2016-02" db="EMBL/GenBank/DDBJ databases">
        <title>Draft genome sequence of Microdochium bolleyi, a fungal endophyte of beachgrass.</title>
        <authorList>
            <consortium name="DOE Joint Genome Institute"/>
            <person name="David A.S."/>
            <person name="May G."/>
            <person name="Haridas S."/>
            <person name="Lim J."/>
            <person name="Wang M."/>
            <person name="Labutti K."/>
            <person name="Lipzen A."/>
            <person name="Barry K."/>
            <person name="Grigoriev I.V."/>
        </authorList>
    </citation>
    <scope>NUCLEOTIDE SEQUENCE [LARGE SCALE GENOMIC DNA]</scope>
    <source>
        <strain evidence="4">J235TASD1</strain>
    </source>
</reference>
<organism evidence="3 4">
    <name type="scientific">Microdochium bolleyi</name>
    <dbReference type="NCBI Taxonomy" id="196109"/>
    <lineage>
        <taxon>Eukaryota</taxon>
        <taxon>Fungi</taxon>
        <taxon>Dikarya</taxon>
        <taxon>Ascomycota</taxon>
        <taxon>Pezizomycotina</taxon>
        <taxon>Sordariomycetes</taxon>
        <taxon>Xylariomycetidae</taxon>
        <taxon>Xylariales</taxon>
        <taxon>Microdochiaceae</taxon>
        <taxon>Microdochium</taxon>
    </lineage>
</organism>
<dbReference type="InParanoid" id="A0A136JDD5"/>
<evidence type="ECO:0000259" key="2">
    <source>
        <dbReference type="Pfam" id="PF06985"/>
    </source>
</evidence>
<feature type="region of interest" description="Disordered" evidence="1">
    <location>
        <begin position="813"/>
        <end position="839"/>
    </location>
</feature>
<feature type="compositionally biased region" description="Low complexity" evidence="1">
    <location>
        <begin position="957"/>
        <end position="988"/>
    </location>
</feature>
<dbReference type="EMBL" id="KQ964246">
    <property type="protein sequence ID" value="KXJ95160.1"/>
    <property type="molecule type" value="Genomic_DNA"/>
</dbReference>
<dbReference type="OrthoDB" id="3477286at2759"/>
<feature type="region of interest" description="Disordered" evidence="1">
    <location>
        <begin position="867"/>
        <end position="1029"/>
    </location>
</feature>
<dbReference type="AlphaFoldDB" id="A0A136JDD5"/>
<evidence type="ECO:0000313" key="4">
    <source>
        <dbReference type="Proteomes" id="UP000070501"/>
    </source>
</evidence>
<accession>A0A136JDD5</accession>
<protein>
    <submittedName>
        <fullName evidence="3">Heterokaryon incompatibility protein-domain-containing protein</fullName>
    </submittedName>
</protein>
<dbReference type="PANTHER" id="PTHR24148">
    <property type="entry name" value="ANKYRIN REPEAT DOMAIN-CONTAINING PROTEIN 39 HOMOLOG-RELATED"/>
    <property type="match status" value="1"/>
</dbReference>
<gene>
    <name evidence="3" type="ORF">Micbo1qcDRAFT_230472</name>
</gene>
<name>A0A136JDD5_9PEZI</name>
<evidence type="ECO:0000256" key="1">
    <source>
        <dbReference type="SAM" id="MobiDB-lite"/>
    </source>
</evidence>